<feature type="region of interest" description="Disordered" evidence="1">
    <location>
        <begin position="153"/>
        <end position="224"/>
    </location>
</feature>
<dbReference type="EMBL" id="OZ035842">
    <property type="protein sequence ID" value="CAL1595573.1"/>
    <property type="molecule type" value="Genomic_DNA"/>
</dbReference>
<protein>
    <submittedName>
        <fullName evidence="2">Uncharacterized protein</fullName>
    </submittedName>
</protein>
<feature type="compositionally biased region" description="Basic residues" evidence="1">
    <location>
        <begin position="213"/>
        <end position="224"/>
    </location>
</feature>
<dbReference type="Proteomes" id="UP001497482">
    <property type="component" value="Chromosome 20"/>
</dbReference>
<dbReference type="AlphaFoldDB" id="A0AAV2KZP7"/>
<evidence type="ECO:0000256" key="1">
    <source>
        <dbReference type="SAM" id="MobiDB-lite"/>
    </source>
</evidence>
<organism evidence="2 3">
    <name type="scientific">Knipowitschia caucasica</name>
    <name type="common">Caucasian dwarf goby</name>
    <name type="synonym">Pomatoschistus caucasicus</name>
    <dbReference type="NCBI Taxonomy" id="637954"/>
    <lineage>
        <taxon>Eukaryota</taxon>
        <taxon>Metazoa</taxon>
        <taxon>Chordata</taxon>
        <taxon>Craniata</taxon>
        <taxon>Vertebrata</taxon>
        <taxon>Euteleostomi</taxon>
        <taxon>Actinopterygii</taxon>
        <taxon>Neopterygii</taxon>
        <taxon>Teleostei</taxon>
        <taxon>Neoteleostei</taxon>
        <taxon>Acanthomorphata</taxon>
        <taxon>Gobiaria</taxon>
        <taxon>Gobiiformes</taxon>
        <taxon>Gobioidei</taxon>
        <taxon>Gobiidae</taxon>
        <taxon>Gobiinae</taxon>
        <taxon>Knipowitschia</taxon>
    </lineage>
</organism>
<evidence type="ECO:0000313" key="2">
    <source>
        <dbReference type="EMBL" id="CAL1595573.1"/>
    </source>
</evidence>
<proteinExistence type="predicted"/>
<feature type="compositionally biased region" description="Basic and acidic residues" evidence="1">
    <location>
        <begin position="153"/>
        <end position="163"/>
    </location>
</feature>
<accession>A0AAV2KZP7</accession>
<evidence type="ECO:0000313" key="3">
    <source>
        <dbReference type="Proteomes" id="UP001497482"/>
    </source>
</evidence>
<sequence length="224" mass="25049">MFPLKIQTNKRCFLAVFWADIMQASTWANGQLVAQPTHRPHFNPNTHNNNGSNRLYIISNGGSLVGHFAIQQTSAQRENATNFHQGYHPNSTQSPTLAYPPDVTVIPAQELQTAACVGRTQNLRKTQNVAEVKSPQEGALTFNVLSDFNFKEVSKNEDSRTDSAADGNTVIDKNEEQTPALKKRGLWREELGHLPQAQSSSGPESHGLFQEFKRRHKMKQKSPE</sequence>
<reference evidence="2 3" key="1">
    <citation type="submission" date="2024-04" db="EMBL/GenBank/DDBJ databases">
        <authorList>
            <person name="Waldvogel A.-M."/>
            <person name="Schoenle A."/>
        </authorList>
    </citation>
    <scope>NUCLEOTIDE SEQUENCE [LARGE SCALE GENOMIC DNA]</scope>
</reference>
<name>A0AAV2KZP7_KNICA</name>
<keyword evidence="3" id="KW-1185">Reference proteome</keyword>
<gene>
    <name evidence="2" type="ORF">KC01_LOCUS24356</name>
</gene>